<dbReference type="EMBL" id="GBXM01103754">
    <property type="protein sequence ID" value="JAH04823.1"/>
    <property type="molecule type" value="Transcribed_RNA"/>
</dbReference>
<accession>A0A0E9P6R4</accession>
<organism evidence="1">
    <name type="scientific">Anguilla anguilla</name>
    <name type="common">European freshwater eel</name>
    <name type="synonym">Muraena anguilla</name>
    <dbReference type="NCBI Taxonomy" id="7936"/>
    <lineage>
        <taxon>Eukaryota</taxon>
        <taxon>Metazoa</taxon>
        <taxon>Chordata</taxon>
        <taxon>Craniata</taxon>
        <taxon>Vertebrata</taxon>
        <taxon>Euteleostomi</taxon>
        <taxon>Actinopterygii</taxon>
        <taxon>Neopterygii</taxon>
        <taxon>Teleostei</taxon>
        <taxon>Anguilliformes</taxon>
        <taxon>Anguillidae</taxon>
        <taxon>Anguilla</taxon>
    </lineage>
</organism>
<reference evidence="1" key="1">
    <citation type="submission" date="2014-11" db="EMBL/GenBank/DDBJ databases">
        <authorList>
            <person name="Amaro Gonzalez C."/>
        </authorList>
    </citation>
    <scope>NUCLEOTIDE SEQUENCE</scope>
</reference>
<protein>
    <submittedName>
        <fullName evidence="1">Uncharacterized protein</fullName>
    </submittedName>
</protein>
<name>A0A0E9P6R4_ANGAN</name>
<proteinExistence type="predicted"/>
<sequence>MAADDYFVFMMSLYAS</sequence>
<dbReference type="AlphaFoldDB" id="A0A0E9P6R4"/>
<reference evidence="1" key="2">
    <citation type="journal article" date="2015" name="Fish Shellfish Immunol.">
        <title>Early steps in the European eel (Anguilla anguilla)-Vibrio vulnificus interaction in the gills: Role of the RtxA13 toxin.</title>
        <authorList>
            <person name="Callol A."/>
            <person name="Pajuelo D."/>
            <person name="Ebbesson L."/>
            <person name="Teles M."/>
            <person name="MacKenzie S."/>
            <person name="Amaro C."/>
        </authorList>
    </citation>
    <scope>NUCLEOTIDE SEQUENCE</scope>
</reference>
<evidence type="ECO:0000313" key="1">
    <source>
        <dbReference type="EMBL" id="JAG99961.1"/>
    </source>
</evidence>
<dbReference type="EMBL" id="GBXM01108615">
    <property type="protein sequence ID" value="JAG99961.1"/>
    <property type="molecule type" value="Transcribed_RNA"/>
</dbReference>